<name>A0A183N0Z6_9TREM</name>
<dbReference type="PANTHER" id="PTHR14540:SF2">
    <property type="entry name" value="INTEGRATOR COMPLEX SUBUNIT 15"/>
    <property type="match status" value="1"/>
</dbReference>
<reference evidence="2 3" key="1">
    <citation type="submission" date="2018-11" db="EMBL/GenBank/DDBJ databases">
        <authorList>
            <consortium name="Pathogen Informatics"/>
        </authorList>
    </citation>
    <scope>NUCLEOTIDE SEQUENCE [LARGE SCALE GENOMIC DNA]</scope>
    <source>
        <strain evidence="2 3">Zambia</strain>
    </source>
</reference>
<dbReference type="PANTHER" id="PTHR14540">
    <property type="entry name" value="INTEGRATOR COMPLEX SUBUNIT 15"/>
    <property type="match status" value="1"/>
</dbReference>
<evidence type="ECO:0000256" key="1">
    <source>
        <dbReference type="SAM" id="MobiDB-lite"/>
    </source>
</evidence>
<dbReference type="Pfam" id="PF14964">
    <property type="entry name" value="INTS15"/>
    <property type="match status" value="1"/>
</dbReference>
<feature type="compositionally biased region" description="Polar residues" evidence="1">
    <location>
        <begin position="527"/>
        <end position="539"/>
    </location>
</feature>
<proteinExistence type="predicted"/>
<sequence length="602" mass="67625">MSASEACKKSLVTLESYLRDEHTNSETLKFSVNSVLTVDGKKPSPLEEVEILDTIATYIMLKNEEDVKYRLFFEVFPVDKDISADCLYFLIKLSSLAICLGLSPVLEIVSLWLKVRVCQLYASSALQSANYLPYISYEIIEEFVTALTSDMLSIQGSPLTSNPTLSKNDIIQSGDPNKDNPLYIIPSVSPAFADAFLSGVSLVYGFYPSLKSSVCNFTVTHEATKIPPPQIILCISHWLRLSRISKQHQPGTNPFSSWTSIDWPSAARRHKFLNHPRFSIDQILMFQPPPPLCLIWWTIFEPLRHIMRYSCKSKQDDNGKLISNCISDLHYELLQCLSEPASLASHRHGSGVPGQSGFSTWLLTCSRKMEYTKEFYYMESMITQVHEQCNLISSLPKNESSGDKQIDLLELMIIRLAEFMQICWVSGRIRNLSSACATLSIKVSSLRRADFHSSVDLPGKQQPTYTRHLGRLTPVLHRPAEPSTSDVRPAAARPTAPLRRQHPLQPTPPHQNTPPDATSAPDCPNWHPSTRPATASSEQHPPPLLVGSDKNTGGDKRMYLAQQLQSISTISEYHIALNPLNLQSKYVTQYELQDNPEYALDQ</sequence>
<dbReference type="Proteomes" id="UP000277204">
    <property type="component" value="Unassembled WGS sequence"/>
</dbReference>
<accession>A0A183N0Z6</accession>
<dbReference type="AlphaFoldDB" id="A0A183N0Z6"/>
<feature type="compositionally biased region" description="Low complexity" evidence="1">
    <location>
        <begin position="488"/>
        <end position="498"/>
    </location>
</feature>
<evidence type="ECO:0000313" key="2">
    <source>
        <dbReference type="EMBL" id="VDP41411.1"/>
    </source>
</evidence>
<organism evidence="2 3">
    <name type="scientific">Schistosoma margrebowiei</name>
    <dbReference type="NCBI Taxonomy" id="48269"/>
    <lineage>
        <taxon>Eukaryota</taxon>
        <taxon>Metazoa</taxon>
        <taxon>Spiralia</taxon>
        <taxon>Lophotrochozoa</taxon>
        <taxon>Platyhelminthes</taxon>
        <taxon>Trematoda</taxon>
        <taxon>Digenea</taxon>
        <taxon>Strigeidida</taxon>
        <taxon>Schistosomatoidea</taxon>
        <taxon>Schistosomatidae</taxon>
        <taxon>Schistosoma</taxon>
    </lineage>
</organism>
<protein>
    <submittedName>
        <fullName evidence="2">Uncharacterized protein</fullName>
    </submittedName>
</protein>
<dbReference type="EMBL" id="UZAI01018931">
    <property type="protein sequence ID" value="VDP41411.1"/>
    <property type="molecule type" value="Genomic_DNA"/>
</dbReference>
<gene>
    <name evidence="2" type="ORF">SMRZ_LOCUS21971</name>
</gene>
<keyword evidence="3" id="KW-1185">Reference proteome</keyword>
<feature type="region of interest" description="Disordered" evidence="1">
    <location>
        <begin position="454"/>
        <end position="554"/>
    </location>
</feature>
<dbReference type="InterPro" id="IPR027844">
    <property type="entry name" value="INTS15"/>
</dbReference>
<evidence type="ECO:0000313" key="3">
    <source>
        <dbReference type="Proteomes" id="UP000277204"/>
    </source>
</evidence>